<organism evidence="1 2">
    <name type="scientific">Methylobacter tundripaludum</name>
    <dbReference type="NCBI Taxonomy" id="173365"/>
    <lineage>
        <taxon>Bacteria</taxon>
        <taxon>Pseudomonadati</taxon>
        <taxon>Pseudomonadota</taxon>
        <taxon>Gammaproteobacteria</taxon>
        <taxon>Methylococcales</taxon>
        <taxon>Methylococcaceae</taxon>
        <taxon>Methylobacter</taxon>
    </lineage>
</organism>
<dbReference type="EMBL" id="PTIY01000001">
    <property type="protein sequence ID" value="PPK73501.1"/>
    <property type="molecule type" value="Genomic_DNA"/>
</dbReference>
<name>A0A2S6H7T9_9GAMM</name>
<sequence length="30" mass="3551">MQEQLPSSIEKANTYTTHNNESVICQLREW</sequence>
<evidence type="ECO:0000313" key="1">
    <source>
        <dbReference type="EMBL" id="PPK73501.1"/>
    </source>
</evidence>
<proteinExistence type="predicted"/>
<reference evidence="1 2" key="1">
    <citation type="submission" date="2018-02" db="EMBL/GenBank/DDBJ databases">
        <title>Subsurface microbial communities from deep shales in Ohio and West Virginia, USA.</title>
        <authorList>
            <person name="Wrighton K."/>
        </authorList>
    </citation>
    <scope>NUCLEOTIDE SEQUENCE [LARGE SCALE GENOMIC DNA]</scope>
    <source>
        <strain evidence="1 2">OWC-G53F</strain>
    </source>
</reference>
<evidence type="ECO:0000313" key="2">
    <source>
        <dbReference type="Proteomes" id="UP000238071"/>
    </source>
</evidence>
<gene>
    <name evidence="1" type="ORF">B0F88_10129</name>
</gene>
<keyword evidence="2" id="KW-1185">Reference proteome</keyword>
<dbReference type="AlphaFoldDB" id="A0A2S6H7T9"/>
<comment type="caution">
    <text evidence="1">The sequence shown here is derived from an EMBL/GenBank/DDBJ whole genome shotgun (WGS) entry which is preliminary data.</text>
</comment>
<accession>A0A2S6H7T9</accession>
<dbReference type="Proteomes" id="UP000238071">
    <property type="component" value="Unassembled WGS sequence"/>
</dbReference>
<protein>
    <submittedName>
        <fullName evidence="1">Uncharacterized protein</fullName>
    </submittedName>
</protein>